<evidence type="ECO:0000259" key="18">
    <source>
        <dbReference type="Pfam" id="PF01746"/>
    </source>
</evidence>
<dbReference type="InterPro" id="IPR029026">
    <property type="entry name" value="tRNA_m1G_MTases_N"/>
</dbReference>
<evidence type="ECO:0000256" key="12">
    <source>
        <dbReference type="ARBA" id="ARBA00029736"/>
    </source>
</evidence>
<comment type="subunit">
    <text evidence="4 15 17">Homodimer.</text>
</comment>
<evidence type="ECO:0000256" key="11">
    <source>
        <dbReference type="ARBA" id="ARBA00022694"/>
    </source>
</evidence>
<dbReference type="InterPro" id="IPR016009">
    <property type="entry name" value="tRNA_MeTrfase_TRMD/TRM10"/>
</dbReference>
<dbReference type="SUPFAM" id="SSF75217">
    <property type="entry name" value="alpha/beta knot"/>
    <property type="match status" value="1"/>
</dbReference>
<evidence type="ECO:0000256" key="16">
    <source>
        <dbReference type="PIRSR" id="PIRSR000386-1"/>
    </source>
</evidence>
<evidence type="ECO:0000256" key="14">
    <source>
        <dbReference type="ARBA" id="ARBA00047783"/>
    </source>
</evidence>
<comment type="caution">
    <text evidence="19">The sequence shown here is derived from an EMBL/GenBank/DDBJ whole genome shotgun (WGS) entry which is preliminary data.</text>
</comment>
<dbReference type="Gene3D" id="1.10.1270.20">
    <property type="entry name" value="tRNA(m1g37)methyltransferase, domain 2"/>
    <property type="match status" value="1"/>
</dbReference>
<name>A0A2M8EM19_UNCKA</name>
<dbReference type="GO" id="GO:0005829">
    <property type="term" value="C:cytosol"/>
    <property type="evidence" value="ECO:0007669"/>
    <property type="project" value="TreeGrafter"/>
</dbReference>
<evidence type="ECO:0000256" key="8">
    <source>
        <dbReference type="ARBA" id="ARBA00022603"/>
    </source>
</evidence>
<dbReference type="InterPro" id="IPR029028">
    <property type="entry name" value="Alpha/beta_knot_MTases"/>
</dbReference>
<comment type="function">
    <text evidence="1 15 17">Specifically methylates guanosine-37 in various tRNAs.</text>
</comment>
<comment type="subcellular location">
    <subcellularLocation>
        <location evidence="2 15 17">Cytoplasm</location>
    </subcellularLocation>
</comment>
<evidence type="ECO:0000313" key="20">
    <source>
        <dbReference type="Proteomes" id="UP000229756"/>
    </source>
</evidence>
<evidence type="ECO:0000256" key="6">
    <source>
        <dbReference type="ARBA" id="ARBA00014679"/>
    </source>
</evidence>
<dbReference type="Gene3D" id="3.40.1280.10">
    <property type="match status" value="1"/>
</dbReference>
<evidence type="ECO:0000256" key="17">
    <source>
        <dbReference type="RuleBase" id="RU003464"/>
    </source>
</evidence>
<dbReference type="Proteomes" id="UP000229756">
    <property type="component" value="Unassembled WGS sequence"/>
</dbReference>
<dbReference type="EC" id="2.1.1.228" evidence="5 15"/>
<evidence type="ECO:0000256" key="7">
    <source>
        <dbReference type="ARBA" id="ARBA00022490"/>
    </source>
</evidence>
<dbReference type="Pfam" id="PF01746">
    <property type="entry name" value="tRNA_m1G_MT"/>
    <property type="match status" value="1"/>
</dbReference>
<dbReference type="GO" id="GO:0052906">
    <property type="term" value="F:tRNA (guanine(37)-N1)-methyltransferase activity"/>
    <property type="evidence" value="ECO:0007669"/>
    <property type="project" value="UniProtKB-UniRule"/>
</dbReference>
<keyword evidence="7 15" id="KW-0963">Cytoplasm</keyword>
<keyword evidence="10 15" id="KW-0949">S-adenosyl-L-methionine</keyword>
<dbReference type="PANTHER" id="PTHR46417">
    <property type="entry name" value="TRNA (GUANINE-N(1)-)-METHYLTRANSFERASE"/>
    <property type="match status" value="1"/>
</dbReference>
<dbReference type="CDD" id="cd18080">
    <property type="entry name" value="TrmD-like"/>
    <property type="match status" value="1"/>
</dbReference>
<accession>A0A2M8EM19</accession>
<keyword evidence="11 15" id="KW-0819">tRNA processing</keyword>
<dbReference type="AlphaFoldDB" id="A0A2M8EM19"/>
<gene>
    <name evidence="15" type="primary">trmD</name>
    <name evidence="19" type="ORF">CO058_01575</name>
</gene>
<reference evidence="20" key="1">
    <citation type="submission" date="2017-09" db="EMBL/GenBank/DDBJ databases">
        <title>Depth-based differentiation of microbial function through sediment-hosted aquifers and enrichment of novel symbionts in the deep terrestrial subsurface.</title>
        <authorList>
            <person name="Probst A.J."/>
            <person name="Ladd B."/>
            <person name="Jarett J.K."/>
            <person name="Geller-Mcgrath D.E."/>
            <person name="Sieber C.M.K."/>
            <person name="Emerson J.B."/>
            <person name="Anantharaman K."/>
            <person name="Thomas B.C."/>
            <person name="Malmstrom R."/>
            <person name="Stieglmeier M."/>
            <person name="Klingl A."/>
            <person name="Woyke T."/>
            <person name="Ryan C.M."/>
            <person name="Banfield J.F."/>
        </authorList>
    </citation>
    <scope>NUCLEOTIDE SEQUENCE [LARGE SCALE GENOMIC DNA]</scope>
</reference>
<dbReference type="PIRSF" id="PIRSF000386">
    <property type="entry name" value="tRNA_mtase"/>
    <property type="match status" value="1"/>
</dbReference>
<dbReference type="InterPro" id="IPR002649">
    <property type="entry name" value="tRNA_m1G_MeTrfase_TrmD"/>
</dbReference>
<feature type="domain" description="tRNA methyltransferase TRMD/TRM10-type" evidence="18">
    <location>
        <begin position="1"/>
        <end position="212"/>
    </location>
</feature>
<evidence type="ECO:0000256" key="1">
    <source>
        <dbReference type="ARBA" id="ARBA00002634"/>
    </source>
</evidence>
<protein>
    <recommendedName>
        <fullName evidence="6 15">tRNA (guanine-N(1)-)-methyltransferase</fullName>
        <ecNumber evidence="5 15">2.1.1.228</ecNumber>
    </recommendedName>
    <alternativeName>
        <fullName evidence="12 15">M1G-methyltransferase</fullName>
    </alternativeName>
    <alternativeName>
        <fullName evidence="13 15">tRNA [GM37] methyltransferase</fullName>
    </alternativeName>
</protein>
<dbReference type="GO" id="GO:0002939">
    <property type="term" value="P:tRNA N1-guanine methylation"/>
    <property type="evidence" value="ECO:0007669"/>
    <property type="project" value="TreeGrafter"/>
</dbReference>
<feature type="binding site" evidence="15 16">
    <location>
        <position position="112"/>
    </location>
    <ligand>
        <name>S-adenosyl-L-methionine</name>
        <dbReference type="ChEBI" id="CHEBI:59789"/>
    </ligand>
</feature>
<dbReference type="InterPro" id="IPR023148">
    <property type="entry name" value="tRNA_m1G_MeTrfase_C_sf"/>
</dbReference>
<keyword evidence="8 15" id="KW-0489">Methyltransferase</keyword>
<dbReference type="PANTHER" id="PTHR46417:SF1">
    <property type="entry name" value="TRNA (GUANINE-N(1)-)-METHYLTRANSFERASE"/>
    <property type="match status" value="1"/>
</dbReference>
<feature type="binding site" evidence="15 16">
    <location>
        <begin position="132"/>
        <end position="137"/>
    </location>
    <ligand>
        <name>S-adenosyl-L-methionine</name>
        <dbReference type="ChEBI" id="CHEBI:59789"/>
    </ligand>
</feature>
<organism evidence="19 20">
    <name type="scientific">candidate division WWE3 bacterium CG_4_9_14_0_2_um_filter_35_11</name>
    <dbReference type="NCBI Taxonomy" id="1975077"/>
    <lineage>
        <taxon>Bacteria</taxon>
        <taxon>Katanobacteria</taxon>
    </lineage>
</organism>
<comment type="similarity">
    <text evidence="3 15 17">Belongs to the RNA methyltransferase TrmD family.</text>
</comment>
<evidence type="ECO:0000256" key="9">
    <source>
        <dbReference type="ARBA" id="ARBA00022679"/>
    </source>
</evidence>
<dbReference type="NCBIfam" id="NF000648">
    <property type="entry name" value="PRK00026.1"/>
    <property type="match status" value="1"/>
</dbReference>
<evidence type="ECO:0000256" key="15">
    <source>
        <dbReference type="HAMAP-Rule" id="MF_00605"/>
    </source>
</evidence>
<evidence type="ECO:0000256" key="10">
    <source>
        <dbReference type="ARBA" id="ARBA00022691"/>
    </source>
</evidence>
<evidence type="ECO:0000256" key="2">
    <source>
        <dbReference type="ARBA" id="ARBA00004496"/>
    </source>
</evidence>
<evidence type="ECO:0000256" key="4">
    <source>
        <dbReference type="ARBA" id="ARBA00011738"/>
    </source>
</evidence>
<proteinExistence type="inferred from homology"/>
<sequence>MIFNIITIFPLMFDRIFDFGVISQGIKSDKLKINIHNLRDFTHDKHKVVDDRPFGGGPGMVLKPEPLFEAVESIKSKNPGSRVIYLTPQGKKLTQEKIEDLSKRENLTIICGRYEGIDQRVIDNLVDEEISIGDYVLSGGEIPAMTIVDAVSRLIPKVIKNEEFNDSESFSDKTDRTKLDYKVYTRPENYKGKKVPEILLSGNHEEIRKWRK</sequence>
<evidence type="ECO:0000313" key="19">
    <source>
        <dbReference type="EMBL" id="PJC23782.1"/>
    </source>
</evidence>
<comment type="catalytic activity">
    <reaction evidence="14 15 17">
        <text>guanosine(37) in tRNA + S-adenosyl-L-methionine = N(1)-methylguanosine(37) in tRNA + S-adenosyl-L-homocysteine + H(+)</text>
        <dbReference type="Rhea" id="RHEA:36899"/>
        <dbReference type="Rhea" id="RHEA-COMP:10145"/>
        <dbReference type="Rhea" id="RHEA-COMP:10147"/>
        <dbReference type="ChEBI" id="CHEBI:15378"/>
        <dbReference type="ChEBI" id="CHEBI:57856"/>
        <dbReference type="ChEBI" id="CHEBI:59789"/>
        <dbReference type="ChEBI" id="CHEBI:73542"/>
        <dbReference type="ChEBI" id="CHEBI:74269"/>
        <dbReference type="EC" id="2.1.1.228"/>
    </reaction>
</comment>
<dbReference type="FunFam" id="3.40.1280.10:FF:000001">
    <property type="entry name" value="tRNA (guanine-N(1)-)-methyltransferase"/>
    <property type="match status" value="1"/>
</dbReference>
<keyword evidence="9 15" id="KW-0808">Transferase</keyword>
<dbReference type="NCBIfam" id="TIGR00088">
    <property type="entry name" value="trmD"/>
    <property type="match status" value="1"/>
</dbReference>
<dbReference type="HAMAP" id="MF_00605">
    <property type="entry name" value="TrmD"/>
    <property type="match status" value="1"/>
</dbReference>
<evidence type="ECO:0000256" key="5">
    <source>
        <dbReference type="ARBA" id="ARBA00012807"/>
    </source>
</evidence>
<dbReference type="EMBL" id="PFSJ01000011">
    <property type="protein sequence ID" value="PJC23782.1"/>
    <property type="molecule type" value="Genomic_DNA"/>
</dbReference>
<evidence type="ECO:0000256" key="3">
    <source>
        <dbReference type="ARBA" id="ARBA00007630"/>
    </source>
</evidence>
<evidence type="ECO:0000256" key="13">
    <source>
        <dbReference type="ARBA" id="ARBA00033392"/>
    </source>
</evidence>